<proteinExistence type="predicted"/>
<evidence type="ECO:0008006" key="3">
    <source>
        <dbReference type="Google" id="ProtNLM"/>
    </source>
</evidence>
<dbReference type="Proteomes" id="UP000198862">
    <property type="component" value="Unassembled WGS sequence"/>
</dbReference>
<dbReference type="STRING" id="1123010.SAMN02745724_04410"/>
<evidence type="ECO:0000313" key="1">
    <source>
        <dbReference type="EMBL" id="SFD40025.1"/>
    </source>
</evidence>
<name>A0A1I1S0H0_9GAMM</name>
<sequence>MRKLLTLPAQMSLSDAENITYENALKQATEISLNLMAVKVENHPEDFNSWCHELIDICTNRLNYDLLEQHQLPFVKKLNDLLVLGVSINQLRMLKITPWPIMASFIEKNASLLALDEQLALLSYLKITKQQSLAEMIEEDRLAFAGKHTASHDPSIYKFDVEWFSSTKSAKAFHQLLQSNPELLDKALANIPTEGDVSEQDYQNFVADYLAAHSVLDDVKPTLAPATRLLAMHRPDVFLPITNTKLDALCAAFEVPKLNNKDFDRYYKDIIQAMHVMPWYRSSCPQTEQEQLLWSVRALLPCLFYYADKSTAANSSYIKLLNKPKRATKTGATRTKRGKESAEILVDRALEADDIPAHIKNKRDSIIAEVVKGRTVAETISLMRMIFG</sequence>
<gene>
    <name evidence="1" type="ORF">SAMN02745724_04410</name>
</gene>
<evidence type="ECO:0000313" key="2">
    <source>
        <dbReference type="Proteomes" id="UP000198862"/>
    </source>
</evidence>
<protein>
    <recommendedName>
        <fullName evidence="3">Orphan protein</fullName>
    </recommendedName>
</protein>
<reference evidence="1 2" key="1">
    <citation type="submission" date="2016-10" db="EMBL/GenBank/DDBJ databases">
        <authorList>
            <person name="de Groot N.N."/>
        </authorList>
    </citation>
    <scope>NUCLEOTIDE SEQUENCE [LARGE SCALE GENOMIC DNA]</scope>
    <source>
        <strain evidence="1 2">DSM 6059</strain>
    </source>
</reference>
<keyword evidence="2" id="KW-1185">Reference proteome</keyword>
<dbReference type="OrthoDB" id="6190762at2"/>
<dbReference type="EMBL" id="FOLO01000054">
    <property type="protein sequence ID" value="SFD40025.1"/>
    <property type="molecule type" value="Genomic_DNA"/>
</dbReference>
<accession>A0A1I1S0H0</accession>
<organism evidence="1 2">
    <name type="scientific">Pseudoalteromonas denitrificans DSM 6059</name>
    <dbReference type="NCBI Taxonomy" id="1123010"/>
    <lineage>
        <taxon>Bacteria</taxon>
        <taxon>Pseudomonadati</taxon>
        <taxon>Pseudomonadota</taxon>
        <taxon>Gammaproteobacteria</taxon>
        <taxon>Alteromonadales</taxon>
        <taxon>Pseudoalteromonadaceae</taxon>
        <taxon>Pseudoalteromonas</taxon>
    </lineage>
</organism>
<dbReference type="RefSeq" id="WP_091989842.1">
    <property type="nucleotide sequence ID" value="NZ_FOLO01000054.1"/>
</dbReference>
<dbReference type="AlphaFoldDB" id="A0A1I1S0H0"/>